<name>A0A8H6CBY1_9LECA</name>
<keyword evidence="1" id="KW-1133">Transmembrane helix</keyword>
<dbReference type="EMBL" id="JACCJB010000016">
    <property type="protein sequence ID" value="KAF6220419.1"/>
    <property type="molecule type" value="Genomic_DNA"/>
</dbReference>
<dbReference type="Proteomes" id="UP000593566">
    <property type="component" value="Unassembled WGS sequence"/>
</dbReference>
<dbReference type="AlphaFoldDB" id="A0A8H6CBY1"/>
<evidence type="ECO:0000313" key="3">
    <source>
        <dbReference type="Proteomes" id="UP000593566"/>
    </source>
</evidence>
<feature type="transmembrane region" description="Helical" evidence="1">
    <location>
        <begin position="34"/>
        <end position="55"/>
    </location>
</feature>
<gene>
    <name evidence="2" type="ORF">HO133_002851</name>
</gene>
<protein>
    <submittedName>
        <fullName evidence="2">Uncharacterized protein</fullName>
    </submittedName>
</protein>
<evidence type="ECO:0000256" key="1">
    <source>
        <dbReference type="SAM" id="Phobius"/>
    </source>
</evidence>
<keyword evidence="1" id="KW-0812">Transmembrane</keyword>
<sequence length="101" mass="11113">MAELMAKAEQGGDTETKKAYKISPMENDSALRAYKYHLLTGAYILVTAGALFRVYRQPYNRNMKIDQIETIFKATTLGAVIVGIGLSGKINKARSAQGEIK</sequence>
<comment type="caution">
    <text evidence="2">The sequence shown here is derived from an EMBL/GenBank/DDBJ whole genome shotgun (WGS) entry which is preliminary data.</text>
</comment>
<accession>A0A8H6CBY1</accession>
<evidence type="ECO:0000313" key="2">
    <source>
        <dbReference type="EMBL" id="KAF6220419.1"/>
    </source>
</evidence>
<organism evidence="2 3">
    <name type="scientific">Letharia lupina</name>
    <dbReference type="NCBI Taxonomy" id="560253"/>
    <lineage>
        <taxon>Eukaryota</taxon>
        <taxon>Fungi</taxon>
        <taxon>Dikarya</taxon>
        <taxon>Ascomycota</taxon>
        <taxon>Pezizomycotina</taxon>
        <taxon>Lecanoromycetes</taxon>
        <taxon>OSLEUM clade</taxon>
        <taxon>Lecanoromycetidae</taxon>
        <taxon>Lecanorales</taxon>
        <taxon>Lecanorineae</taxon>
        <taxon>Parmeliaceae</taxon>
        <taxon>Letharia</taxon>
    </lineage>
</organism>
<proteinExistence type="predicted"/>
<keyword evidence="3" id="KW-1185">Reference proteome</keyword>
<reference evidence="2 3" key="1">
    <citation type="journal article" date="2020" name="Genomics">
        <title>Complete, high-quality genomes from long-read metagenomic sequencing of two wolf lichen thalli reveals enigmatic genome architecture.</title>
        <authorList>
            <person name="McKenzie S.K."/>
            <person name="Walston R.F."/>
            <person name="Allen J.L."/>
        </authorList>
    </citation>
    <scope>NUCLEOTIDE SEQUENCE [LARGE SCALE GENOMIC DNA]</scope>
    <source>
        <strain evidence="2">WasteWater1</strain>
    </source>
</reference>
<dbReference type="RefSeq" id="XP_037149854.1">
    <property type="nucleotide sequence ID" value="XM_037293776.1"/>
</dbReference>
<dbReference type="GeneID" id="59331263"/>
<keyword evidence="1" id="KW-0472">Membrane</keyword>